<evidence type="ECO:0000313" key="2">
    <source>
        <dbReference type="EMBL" id="MCS5732422.1"/>
    </source>
</evidence>
<evidence type="ECO:0000313" key="3">
    <source>
        <dbReference type="Proteomes" id="UP001165586"/>
    </source>
</evidence>
<organism evidence="2 3">
    <name type="scientific">Herbiconiux daphne</name>
    <dbReference type="NCBI Taxonomy" id="2970914"/>
    <lineage>
        <taxon>Bacteria</taxon>
        <taxon>Bacillati</taxon>
        <taxon>Actinomycetota</taxon>
        <taxon>Actinomycetes</taxon>
        <taxon>Micrococcales</taxon>
        <taxon>Microbacteriaceae</taxon>
        <taxon>Herbiconiux</taxon>
    </lineage>
</organism>
<name>A0ABT2GWT1_9MICO</name>
<proteinExistence type="predicted"/>
<dbReference type="Pfam" id="PF08401">
    <property type="entry name" value="ArdcN"/>
    <property type="match status" value="1"/>
</dbReference>
<dbReference type="EMBL" id="JANLCJ010000001">
    <property type="protein sequence ID" value="MCS5732422.1"/>
    <property type="molecule type" value="Genomic_DNA"/>
</dbReference>
<dbReference type="Proteomes" id="UP001165586">
    <property type="component" value="Unassembled WGS sequence"/>
</dbReference>
<gene>
    <name evidence="2" type="ORF">N1032_01520</name>
</gene>
<feature type="domain" description="N-terminal" evidence="1">
    <location>
        <begin position="16"/>
        <end position="117"/>
    </location>
</feature>
<reference evidence="2" key="1">
    <citation type="submission" date="2022-08" db="EMBL/GenBank/DDBJ databases">
        <authorList>
            <person name="Deng Y."/>
            <person name="Han X.-F."/>
            <person name="Zhang Y.-Q."/>
        </authorList>
    </citation>
    <scope>NUCLEOTIDE SEQUENCE</scope>
    <source>
        <strain evidence="2">CPCC 203386</strain>
    </source>
</reference>
<dbReference type="InterPro" id="IPR013610">
    <property type="entry name" value="ArdC_N"/>
</dbReference>
<protein>
    <submittedName>
        <fullName evidence="2">ArdC-like ssDNA-binding domain-containing protein</fullName>
    </submittedName>
</protein>
<accession>A0ABT2GWT1</accession>
<sequence>MTTRTKTSPEERRAQAEALHENIAAQVEALRGTAQWERFLQFAGAFHAYSLNNVLLILRQRPDATRVAGFRKWQQLGRQVRKGEHAIRIFGYSTKKTTEEDDNGDDVEKITRRFPILSVFDISQTDLIDGEADPTTITQQLTGLDDHGVIETLTEYLAAEGWDVQRKPLAGQVNGYAQPDTRTVAVREGLAPEHAAKTLIHETAHIELRHVDDLEDYAAHRGLNETEAESVAYVIAGLLGFDTSAYSIGYIAGWAEGDTDIIRSTASRVLKAVDQLADILAPAELDEPAEV</sequence>
<dbReference type="Gene3D" id="1.10.10.2910">
    <property type="match status" value="1"/>
</dbReference>
<keyword evidence="3" id="KW-1185">Reference proteome</keyword>
<evidence type="ECO:0000259" key="1">
    <source>
        <dbReference type="Pfam" id="PF08401"/>
    </source>
</evidence>
<comment type="caution">
    <text evidence="2">The sequence shown here is derived from an EMBL/GenBank/DDBJ whole genome shotgun (WGS) entry which is preliminary data.</text>
</comment>
<dbReference type="RefSeq" id="WP_259537040.1">
    <property type="nucleotide sequence ID" value="NZ_JANLCJ010000001.1"/>
</dbReference>